<gene>
    <name evidence="1" type="ORF">CKAN_00484600</name>
</gene>
<organism evidence="1 2">
    <name type="scientific">Cinnamomum micranthum f. kanehirae</name>
    <dbReference type="NCBI Taxonomy" id="337451"/>
    <lineage>
        <taxon>Eukaryota</taxon>
        <taxon>Viridiplantae</taxon>
        <taxon>Streptophyta</taxon>
        <taxon>Embryophyta</taxon>
        <taxon>Tracheophyta</taxon>
        <taxon>Spermatophyta</taxon>
        <taxon>Magnoliopsida</taxon>
        <taxon>Magnoliidae</taxon>
        <taxon>Laurales</taxon>
        <taxon>Lauraceae</taxon>
        <taxon>Cinnamomum</taxon>
    </lineage>
</organism>
<evidence type="ECO:0000313" key="2">
    <source>
        <dbReference type="Proteomes" id="UP000283530"/>
    </source>
</evidence>
<proteinExistence type="predicted"/>
<dbReference type="Proteomes" id="UP000283530">
    <property type="component" value="Unassembled WGS sequence"/>
</dbReference>
<reference evidence="1 2" key="1">
    <citation type="journal article" date="2019" name="Nat. Plants">
        <title>Stout camphor tree genome fills gaps in understanding of flowering plant genome evolution.</title>
        <authorList>
            <person name="Chaw S.M."/>
            <person name="Liu Y.C."/>
            <person name="Wu Y.W."/>
            <person name="Wang H.Y."/>
            <person name="Lin C.I."/>
            <person name="Wu C.S."/>
            <person name="Ke H.M."/>
            <person name="Chang L.Y."/>
            <person name="Hsu C.Y."/>
            <person name="Yang H.T."/>
            <person name="Sudianto E."/>
            <person name="Hsu M.H."/>
            <person name="Wu K.P."/>
            <person name="Wang L.N."/>
            <person name="Leebens-Mack J.H."/>
            <person name="Tsai I.J."/>
        </authorList>
    </citation>
    <scope>NUCLEOTIDE SEQUENCE [LARGE SCALE GENOMIC DNA]</scope>
    <source>
        <strain evidence="2">cv. Chaw 1501</strain>
        <tissue evidence="1">Young leaves</tissue>
    </source>
</reference>
<keyword evidence="2" id="KW-1185">Reference proteome</keyword>
<evidence type="ECO:0000313" key="1">
    <source>
        <dbReference type="EMBL" id="RWR76405.1"/>
    </source>
</evidence>
<dbReference type="PANTHER" id="PTHR47150:SF7">
    <property type="entry name" value="NUCLEASE"/>
    <property type="match status" value="1"/>
</dbReference>
<sequence length="423" mass="48423">MSQNHTDSSSDTTDELWHTVINSDSDEELQMLCRAALEEESENLRRRTRVHRGSIQGHAVIHRGRISGHHRLYNDYFSENPVYTPSQFRRRFRMRKPLFLRIVNVVEAHDPYFQQKRNCAGSLGLSTLQKVTAAVRMLACGVAADAVDNYVRIAESTSIESLKKFVQAIIDVFGNEYLRTPNSADICRLLSEGERRGFPGMLGSIDCMHWKWKNCPVAWKGMYARGDHHEPSLILEAVTSYDLWIWHAFFGLPGSHNDINVLDRSPIFTDLGEGRTPPTNYSINGHEYTTGYYLADGIYPSWATFVKTIPCPNGPKATNFAAAQESARKDVERAFGVLQARFSIVRGPARFWDRQTLQHIMKACIIMHNMIIEDERDQSLPPNYDAREGECSDLPVSRDHTAEFHDFIQNHLRIRDKRTHSQL</sequence>
<accession>A0A3S3Q0L2</accession>
<dbReference type="EMBL" id="QPKB01000002">
    <property type="protein sequence ID" value="RWR76405.1"/>
    <property type="molecule type" value="Genomic_DNA"/>
</dbReference>
<protein>
    <submittedName>
        <fullName evidence="1">Putative nuclease HARBI1</fullName>
    </submittedName>
</protein>
<dbReference type="AlphaFoldDB" id="A0A3S3Q0L2"/>
<dbReference type="InterPro" id="IPR006912">
    <property type="entry name" value="Harbinger_derived_prot"/>
</dbReference>
<dbReference type="STRING" id="337451.A0A3S3Q0L2"/>
<dbReference type="OrthoDB" id="1521186at2759"/>
<dbReference type="PANTHER" id="PTHR47150">
    <property type="entry name" value="OS12G0169200 PROTEIN"/>
    <property type="match status" value="1"/>
</dbReference>
<dbReference type="Pfam" id="PF04827">
    <property type="entry name" value="Plant_tran"/>
    <property type="match status" value="1"/>
</dbReference>
<name>A0A3S3Q0L2_9MAGN</name>
<comment type="caution">
    <text evidence="1">The sequence shown here is derived from an EMBL/GenBank/DDBJ whole genome shotgun (WGS) entry which is preliminary data.</text>
</comment>